<feature type="transmembrane region" description="Helical" evidence="1">
    <location>
        <begin position="20"/>
        <end position="38"/>
    </location>
</feature>
<feature type="transmembrane region" description="Helical" evidence="1">
    <location>
        <begin position="200"/>
        <end position="217"/>
    </location>
</feature>
<feature type="transmembrane region" description="Helical" evidence="1">
    <location>
        <begin position="44"/>
        <end position="68"/>
    </location>
</feature>
<comment type="caution">
    <text evidence="2">The sequence shown here is derived from an EMBL/GenBank/DDBJ whole genome shotgun (WGS) entry which is preliminary data.</text>
</comment>
<dbReference type="EMBL" id="LKET01000030">
    <property type="protein sequence ID" value="KPU44436.1"/>
    <property type="molecule type" value="Genomic_DNA"/>
</dbReference>
<feature type="transmembrane region" description="Helical" evidence="1">
    <location>
        <begin position="118"/>
        <end position="139"/>
    </location>
</feature>
<accession>A0A0P8W6V2</accession>
<organism evidence="2 3">
    <name type="scientific">Oxobacter pfennigii</name>
    <dbReference type="NCBI Taxonomy" id="36849"/>
    <lineage>
        <taxon>Bacteria</taxon>
        <taxon>Bacillati</taxon>
        <taxon>Bacillota</taxon>
        <taxon>Clostridia</taxon>
        <taxon>Eubacteriales</taxon>
        <taxon>Clostridiaceae</taxon>
        <taxon>Oxobacter</taxon>
    </lineage>
</organism>
<dbReference type="PATRIC" id="fig|36849.3.peg.2033"/>
<sequence length="233" mass="26328">MRFLSALINDIRYQIRYGFYFLYAFISAVYIAVLFVCPDKYKRIAASIIILTDPSMLGMFFIGGIWLLEKREGLHEFWGISPLRPLEYILSKAVSLSIISTLSATLIHILGFQETKNYMLLSVSVFIGSMIFTIIGLIMTSYANSVNQYMLIVTPPAILLTIPSILTAFGISYPFFDVLPGTALWRMIACSLDISDKPSIWLWIVLALWLGMILYLANKRIPAAMRVEGGERV</sequence>
<name>A0A0P8W6V2_9CLOT</name>
<dbReference type="Proteomes" id="UP000050326">
    <property type="component" value="Unassembled WGS sequence"/>
</dbReference>
<keyword evidence="3" id="KW-1185">Reference proteome</keyword>
<evidence type="ECO:0000313" key="3">
    <source>
        <dbReference type="Proteomes" id="UP000050326"/>
    </source>
</evidence>
<keyword evidence="1" id="KW-0812">Transmembrane</keyword>
<evidence type="ECO:0000256" key="1">
    <source>
        <dbReference type="SAM" id="Phobius"/>
    </source>
</evidence>
<dbReference type="STRING" id="36849.OXPF_19300"/>
<gene>
    <name evidence="2" type="ORF">OXPF_19300</name>
</gene>
<evidence type="ECO:0000313" key="2">
    <source>
        <dbReference type="EMBL" id="KPU44436.1"/>
    </source>
</evidence>
<protein>
    <submittedName>
        <fullName evidence="2">Uncharacterized protein</fullName>
    </submittedName>
</protein>
<feature type="transmembrane region" description="Helical" evidence="1">
    <location>
        <begin position="151"/>
        <end position="176"/>
    </location>
</feature>
<dbReference type="Pfam" id="PF24686">
    <property type="entry name" value="FLQE3_permease"/>
    <property type="match status" value="1"/>
</dbReference>
<dbReference type="RefSeq" id="WP_054874987.1">
    <property type="nucleotide sequence ID" value="NZ_LKET01000030.1"/>
</dbReference>
<proteinExistence type="predicted"/>
<feature type="transmembrane region" description="Helical" evidence="1">
    <location>
        <begin position="89"/>
        <end position="112"/>
    </location>
</feature>
<dbReference type="InterPro" id="IPR056926">
    <property type="entry name" value="FLQE3_permease"/>
</dbReference>
<dbReference type="AlphaFoldDB" id="A0A0P8W6V2"/>
<dbReference type="OrthoDB" id="8480522at2"/>
<keyword evidence="1" id="KW-0472">Membrane</keyword>
<reference evidence="2 3" key="1">
    <citation type="submission" date="2015-09" db="EMBL/GenBank/DDBJ databases">
        <title>Genome sequence of Oxobacter pfennigii DSM 3222.</title>
        <authorList>
            <person name="Poehlein A."/>
            <person name="Bengelsdorf F.R."/>
            <person name="Schiel-Bengelsdorf B."/>
            <person name="Duerre P."/>
            <person name="Daniel R."/>
        </authorList>
    </citation>
    <scope>NUCLEOTIDE SEQUENCE [LARGE SCALE GENOMIC DNA]</scope>
    <source>
        <strain evidence="2 3">DSM 3222</strain>
    </source>
</reference>
<keyword evidence="1" id="KW-1133">Transmembrane helix</keyword>